<evidence type="ECO:0000259" key="6">
    <source>
        <dbReference type="Pfam" id="PF04932"/>
    </source>
</evidence>
<dbReference type="AlphaFoldDB" id="A4AAF7"/>
<dbReference type="OrthoDB" id="9775208at2"/>
<dbReference type="RefSeq" id="WP_023660041.1">
    <property type="nucleotide sequence ID" value="NZ_CM002299.1"/>
</dbReference>
<dbReference type="STRING" id="314285.KT71_12265"/>
<feature type="transmembrane region" description="Helical" evidence="5">
    <location>
        <begin position="121"/>
        <end position="144"/>
    </location>
</feature>
<organism evidence="7 8">
    <name type="scientific">Congregibacter litoralis KT71</name>
    <dbReference type="NCBI Taxonomy" id="314285"/>
    <lineage>
        <taxon>Bacteria</taxon>
        <taxon>Pseudomonadati</taxon>
        <taxon>Pseudomonadota</taxon>
        <taxon>Gammaproteobacteria</taxon>
        <taxon>Cellvibrionales</taxon>
        <taxon>Halieaceae</taxon>
        <taxon>Congregibacter</taxon>
    </lineage>
</organism>
<dbReference type="PANTHER" id="PTHR37422">
    <property type="entry name" value="TEICHURONIC ACID BIOSYNTHESIS PROTEIN TUAE"/>
    <property type="match status" value="1"/>
</dbReference>
<name>A4AAF7_9GAMM</name>
<gene>
    <name evidence="7" type="ORF">KT71_12265</name>
</gene>
<proteinExistence type="predicted"/>
<feature type="transmembrane region" description="Helical" evidence="5">
    <location>
        <begin position="190"/>
        <end position="214"/>
    </location>
</feature>
<feature type="transmembrane region" description="Helical" evidence="5">
    <location>
        <begin position="40"/>
        <end position="57"/>
    </location>
</feature>
<evidence type="ECO:0000256" key="1">
    <source>
        <dbReference type="ARBA" id="ARBA00004141"/>
    </source>
</evidence>
<dbReference type="GO" id="GO:0016020">
    <property type="term" value="C:membrane"/>
    <property type="evidence" value="ECO:0007669"/>
    <property type="project" value="UniProtKB-SubCell"/>
</dbReference>
<feature type="transmembrane region" description="Helical" evidence="5">
    <location>
        <begin position="378"/>
        <end position="396"/>
    </location>
</feature>
<dbReference type="HOGENOM" id="CLU_668531_0_0_6"/>
<reference evidence="7 8" key="1">
    <citation type="journal article" date="2007" name="Proc. Natl. Acad. Sci. U.S.A.">
        <title>Characterization of a marine gammaproteobacterium capable of aerobic anoxygenic photosynthesis.</title>
        <authorList>
            <person name="Fuchs B.M."/>
            <person name="Spring S."/>
            <person name="Teeling H."/>
            <person name="Quast C."/>
            <person name="Wulf J."/>
            <person name="Schattenhofer M."/>
            <person name="Yan S."/>
            <person name="Ferriera S."/>
            <person name="Johnson J."/>
            <person name="Glockner F.O."/>
            <person name="Amann R."/>
        </authorList>
    </citation>
    <scope>NUCLEOTIDE SEQUENCE [LARGE SCALE GENOMIC DNA]</scope>
    <source>
        <strain evidence="7">KT71</strain>
    </source>
</reference>
<dbReference type="InterPro" id="IPR007016">
    <property type="entry name" value="O-antigen_ligase-rel_domated"/>
</dbReference>
<evidence type="ECO:0000313" key="8">
    <source>
        <dbReference type="Proteomes" id="UP000019205"/>
    </source>
</evidence>
<feature type="transmembrane region" description="Helical" evidence="5">
    <location>
        <begin position="164"/>
        <end position="183"/>
    </location>
</feature>
<keyword evidence="3 5" id="KW-1133">Transmembrane helix</keyword>
<sequence length="411" mass="44474">MSSILNLGVIVRSKENKAAIASIMVAYLMCTLLSSSELQASSLGVLAVLSVFSFGANSLFKDVAALKGGLSCLMIALIVGTVFSEDVSRSAKGIYDLIRGVLLFFVGACFYRCFRRYEVTSVLLGFFSISALLGIGVAVAAAMIQGAPWLLENPVLELLFHETHLFANFIAMICLGLLVLVLVGVTSASYWIGFVCVCLFATLIALQAKGTLLALLLSGSWCFSGSHRSALRNVWYAALVLVLVSLTVLSFFPALDLITHFSLPPSLLERRRIYAELLLQLWESPFTGFGLNTYKDLVLQFGTAPHYTMPHSIYLESLFSFGFVGSAFLLAAGLLVARKACSPVSSIENQAWKFWRTFAGAALIFTAIRGLVDMRLGYGVWGSFALPLGILFASTATSMASRDIRVDSAHL</sequence>
<evidence type="ECO:0000313" key="7">
    <source>
        <dbReference type="EMBL" id="EAQ97034.2"/>
    </source>
</evidence>
<dbReference type="PANTHER" id="PTHR37422:SF13">
    <property type="entry name" value="LIPOPOLYSACCHARIDE BIOSYNTHESIS PROTEIN PA4999-RELATED"/>
    <property type="match status" value="1"/>
</dbReference>
<feature type="transmembrane region" description="Helical" evidence="5">
    <location>
        <begin position="354"/>
        <end position="372"/>
    </location>
</feature>
<evidence type="ECO:0000256" key="3">
    <source>
        <dbReference type="ARBA" id="ARBA00022989"/>
    </source>
</evidence>
<feature type="transmembrane region" description="Helical" evidence="5">
    <location>
        <begin position="313"/>
        <end position="334"/>
    </location>
</feature>
<feature type="transmembrane region" description="Helical" evidence="5">
    <location>
        <begin position="234"/>
        <end position="252"/>
    </location>
</feature>
<feature type="domain" description="O-antigen ligase-related" evidence="6">
    <location>
        <begin position="194"/>
        <end position="329"/>
    </location>
</feature>
<reference evidence="7 8" key="2">
    <citation type="journal article" date="2009" name="PLoS ONE">
        <title>The photosynthetic apparatus and its regulation in the aerobic gammaproteobacterium Congregibacter litoralis gen. nov., sp. nov.</title>
        <authorList>
            <person name="Spring S."/>
            <person name="Lunsdorf H."/>
            <person name="Fuchs B.M."/>
            <person name="Tindall B.J."/>
        </authorList>
    </citation>
    <scope>NUCLEOTIDE SEQUENCE [LARGE SCALE GENOMIC DNA]</scope>
    <source>
        <strain evidence="7">KT71</strain>
    </source>
</reference>
<feature type="transmembrane region" description="Helical" evidence="5">
    <location>
        <begin position="95"/>
        <end position="114"/>
    </location>
</feature>
<dbReference type="Pfam" id="PF04932">
    <property type="entry name" value="Wzy_C"/>
    <property type="match status" value="1"/>
</dbReference>
<evidence type="ECO:0000256" key="2">
    <source>
        <dbReference type="ARBA" id="ARBA00022692"/>
    </source>
</evidence>
<accession>A4AAF7</accession>
<evidence type="ECO:0000256" key="4">
    <source>
        <dbReference type="ARBA" id="ARBA00023136"/>
    </source>
</evidence>
<evidence type="ECO:0000256" key="5">
    <source>
        <dbReference type="SAM" id="Phobius"/>
    </source>
</evidence>
<keyword evidence="4 5" id="KW-0472">Membrane</keyword>
<protein>
    <submittedName>
        <fullName evidence="7">O-antigen ligase like membrane protein</fullName>
    </submittedName>
</protein>
<dbReference type="InterPro" id="IPR051533">
    <property type="entry name" value="WaaL-like"/>
</dbReference>
<dbReference type="GO" id="GO:0016874">
    <property type="term" value="F:ligase activity"/>
    <property type="evidence" value="ECO:0007669"/>
    <property type="project" value="UniProtKB-KW"/>
</dbReference>
<comment type="subcellular location">
    <subcellularLocation>
        <location evidence="1">Membrane</location>
        <topology evidence="1">Multi-pass membrane protein</topology>
    </subcellularLocation>
</comment>
<dbReference type="EMBL" id="AAOA02000003">
    <property type="protein sequence ID" value="EAQ97034.2"/>
    <property type="molecule type" value="Genomic_DNA"/>
</dbReference>
<keyword evidence="7" id="KW-0436">Ligase</keyword>
<comment type="caution">
    <text evidence="7">The sequence shown here is derived from an EMBL/GenBank/DDBJ whole genome shotgun (WGS) entry which is preliminary data.</text>
</comment>
<feature type="transmembrane region" description="Helical" evidence="5">
    <location>
        <begin position="64"/>
        <end position="83"/>
    </location>
</feature>
<keyword evidence="2 5" id="KW-0812">Transmembrane</keyword>
<dbReference type="Proteomes" id="UP000019205">
    <property type="component" value="Chromosome"/>
</dbReference>
<keyword evidence="8" id="KW-1185">Reference proteome</keyword>